<dbReference type="Pfam" id="PF00218">
    <property type="entry name" value="IGPS"/>
    <property type="match status" value="1"/>
</dbReference>
<dbReference type="Gene3D" id="3.20.20.70">
    <property type="entry name" value="Aldolase class I"/>
    <property type="match status" value="1"/>
</dbReference>
<evidence type="ECO:0000256" key="3">
    <source>
        <dbReference type="ARBA" id="ARBA00022605"/>
    </source>
</evidence>
<keyword evidence="11" id="KW-1185">Reference proteome</keyword>
<evidence type="ECO:0000256" key="1">
    <source>
        <dbReference type="ARBA" id="ARBA00001633"/>
    </source>
</evidence>
<dbReference type="InterPro" id="IPR001468">
    <property type="entry name" value="Indole-3-GlycerolPSynthase_CS"/>
</dbReference>
<keyword evidence="6 8" id="KW-0057">Aromatic amino acid biosynthesis</keyword>
<dbReference type="NCBIfam" id="NF001377">
    <property type="entry name" value="PRK00278.2-4"/>
    <property type="match status" value="1"/>
</dbReference>
<dbReference type="RefSeq" id="WP_204498034.1">
    <property type="nucleotide sequence ID" value="NZ_JAFBDR010000004.1"/>
</dbReference>
<protein>
    <recommendedName>
        <fullName evidence="8">Indole-3-glycerol phosphate synthase</fullName>
        <shortName evidence="8">IGPS</shortName>
        <ecNumber evidence="8">4.1.1.48</ecNumber>
    </recommendedName>
</protein>
<keyword evidence="3 8" id="KW-0028">Amino-acid biosynthesis</keyword>
<proteinExistence type="inferred from homology"/>
<evidence type="ECO:0000256" key="8">
    <source>
        <dbReference type="HAMAP-Rule" id="MF_00134"/>
    </source>
</evidence>
<keyword evidence="5 8" id="KW-0822">Tryptophan biosynthesis</keyword>
<comment type="pathway">
    <text evidence="2 8">Amino-acid biosynthesis; L-tryptophan biosynthesis; L-tryptophan from chorismate: step 4/5.</text>
</comment>
<organism evidence="10 11">
    <name type="scientific">Aquibacillus albus</name>
    <dbReference type="NCBI Taxonomy" id="1168171"/>
    <lineage>
        <taxon>Bacteria</taxon>
        <taxon>Bacillati</taxon>
        <taxon>Bacillota</taxon>
        <taxon>Bacilli</taxon>
        <taxon>Bacillales</taxon>
        <taxon>Bacillaceae</taxon>
        <taxon>Aquibacillus</taxon>
    </lineage>
</organism>
<keyword evidence="4 8" id="KW-0210">Decarboxylase</keyword>
<evidence type="ECO:0000259" key="9">
    <source>
        <dbReference type="Pfam" id="PF00218"/>
    </source>
</evidence>
<evidence type="ECO:0000256" key="6">
    <source>
        <dbReference type="ARBA" id="ARBA00023141"/>
    </source>
</evidence>
<evidence type="ECO:0000256" key="4">
    <source>
        <dbReference type="ARBA" id="ARBA00022793"/>
    </source>
</evidence>
<evidence type="ECO:0000313" key="10">
    <source>
        <dbReference type="EMBL" id="MBM7570616.1"/>
    </source>
</evidence>
<dbReference type="Proteomes" id="UP001296943">
    <property type="component" value="Unassembled WGS sequence"/>
</dbReference>
<dbReference type="HAMAP" id="MF_00134_B">
    <property type="entry name" value="IGPS_B"/>
    <property type="match status" value="1"/>
</dbReference>
<evidence type="ECO:0000256" key="7">
    <source>
        <dbReference type="ARBA" id="ARBA00023239"/>
    </source>
</evidence>
<evidence type="ECO:0000313" key="11">
    <source>
        <dbReference type="Proteomes" id="UP001296943"/>
    </source>
</evidence>
<dbReference type="InterPro" id="IPR011060">
    <property type="entry name" value="RibuloseP-bd_barrel"/>
</dbReference>
<dbReference type="InterPro" id="IPR013785">
    <property type="entry name" value="Aldolase_TIM"/>
</dbReference>
<dbReference type="PANTHER" id="PTHR22854">
    <property type="entry name" value="TRYPTOPHAN BIOSYNTHESIS PROTEIN"/>
    <property type="match status" value="1"/>
</dbReference>
<keyword evidence="7 8" id="KW-0456">Lyase</keyword>
<comment type="catalytic activity">
    <reaction evidence="1 8">
        <text>1-(2-carboxyphenylamino)-1-deoxy-D-ribulose 5-phosphate + H(+) = (1S,2R)-1-C-(indol-3-yl)glycerol 3-phosphate + CO2 + H2O</text>
        <dbReference type="Rhea" id="RHEA:23476"/>
        <dbReference type="ChEBI" id="CHEBI:15377"/>
        <dbReference type="ChEBI" id="CHEBI:15378"/>
        <dbReference type="ChEBI" id="CHEBI:16526"/>
        <dbReference type="ChEBI" id="CHEBI:58613"/>
        <dbReference type="ChEBI" id="CHEBI:58866"/>
        <dbReference type="EC" id="4.1.1.48"/>
    </reaction>
</comment>
<comment type="similarity">
    <text evidence="8">Belongs to the TrpC family.</text>
</comment>
<dbReference type="SUPFAM" id="SSF51366">
    <property type="entry name" value="Ribulose-phoshate binding barrel"/>
    <property type="match status" value="1"/>
</dbReference>
<evidence type="ECO:0000256" key="5">
    <source>
        <dbReference type="ARBA" id="ARBA00022822"/>
    </source>
</evidence>
<dbReference type="EC" id="4.1.1.48" evidence="8"/>
<dbReference type="PANTHER" id="PTHR22854:SF2">
    <property type="entry name" value="INDOLE-3-GLYCEROL-PHOSPHATE SYNTHASE"/>
    <property type="match status" value="1"/>
</dbReference>
<dbReference type="InterPro" id="IPR013798">
    <property type="entry name" value="Indole-3-glycerol_P_synth_dom"/>
</dbReference>
<comment type="caution">
    <text evidence="10">The sequence shown here is derived from an EMBL/GenBank/DDBJ whole genome shotgun (WGS) entry which is preliminary data.</text>
</comment>
<sequence>MTILDEILQEKEKEVSQLKTTYKPGQYQASYEKRSMYDTFMTSETMNIIAEIKRASPSKGIINEGVNPAEQAKQYESYGAGVISVLTDTPFFKGTMEDLQAVREVVKLPILNKDFVIDEIQIDRAKDYGASVILLIAAALPKARLAELYAYAQENDLEVLFEVHNEEELAVAKEIGANIIGINNRNLKTFEVDLAVTERLATQIDTNEILLISESGFRTADDVERIKQSGVKGILVGETMMRSGDLQQTFSELSVRL</sequence>
<dbReference type="PROSITE" id="PS00614">
    <property type="entry name" value="IGPS"/>
    <property type="match status" value="1"/>
</dbReference>
<dbReference type="CDD" id="cd00331">
    <property type="entry name" value="IGPS"/>
    <property type="match status" value="1"/>
</dbReference>
<reference evidence="10 11" key="1">
    <citation type="submission" date="2021-01" db="EMBL/GenBank/DDBJ databases">
        <title>Genomic Encyclopedia of Type Strains, Phase IV (KMG-IV): sequencing the most valuable type-strain genomes for metagenomic binning, comparative biology and taxonomic classification.</title>
        <authorList>
            <person name="Goeker M."/>
        </authorList>
    </citation>
    <scope>NUCLEOTIDE SEQUENCE [LARGE SCALE GENOMIC DNA]</scope>
    <source>
        <strain evidence="10 11">DSM 23711</strain>
    </source>
</reference>
<gene>
    <name evidence="8" type="primary">trpC</name>
    <name evidence="10" type="ORF">JOC48_001094</name>
</gene>
<evidence type="ECO:0000256" key="2">
    <source>
        <dbReference type="ARBA" id="ARBA00004696"/>
    </source>
</evidence>
<feature type="domain" description="Indole-3-glycerol phosphate synthase" evidence="9">
    <location>
        <begin position="4"/>
        <end position="253"/>
    </location>
</feature>
<dbReference type="NCBIfam" id="NF001371">
    <property type="entry name" value="PRK00278.1-3"/>
    <property type="match status" value="1"/>
</dbReference>
<dbReference type="InterPro" id="IPR045186">
    <property type="entry name" value="Indole-3-glycerol_P_synth"/>
</dbReference>
<dbReference type="EMBL" id="JAFBDR010000004">
    <property type="protein sequence ID" value="MBM7570616.1"/>
    <property type="molecule type" value="Genomic_DNA"/>
</dbReference>
<name>A0ABS2MXQ5_9BACI</name>
<accession>A0ABS2MXQ5</accession>